<comment type="caution">
    <text evidence="1">The sequence shown here is derived from an EMBL/GenBank/DDBJ whole genome shotgun (WGS) entry which is preliminary data.</text>
</comment>
<keyword evidence="2" id="KW-1185">Reference proteome</keyword>
<sequence>MSPQYWSLLNFVRTEYLQNRLKQYFNLNEMWLVFYQRIEIALVDFDKGPSLGRAISIRRCRNVTSYVSSWLLFYKPAPLACCLSCLNSVAGLGQFSATGDIILANGVCQMSSTWHLDVLADFSSHYCISQSALNYIRNKREKQKVSKDKQLAMSNGSIRAQHEVDVDYNNRDVDALSRWLGVVDARSSIFIAACFFCSLMRKRCFSRWTDRIIFTCNHLVECVNFSFFSTVMLVVAWPSIIALTRCRGISWSGALNIFDDWHRSMIWNGLTDQTSCFDRKLCTDWSYEASRFCSTETGGCCSLSFVSSSSSSSCERHDF</sequence>
<protein>
    <submittedName>
        <fullName evidence="1">Uncharacterized protein</fullName>
    </submittedName>
</protein>
<dbReference type="EMBL" id="JYDO01000099">
    <property type="protein sequence ID" value="KRZ71247.1"/>
    <property type="molecule type" value="Genomic_DNA"/>
</dbReference>
<accession>A0A0V1MI16</accession>
<dbReference type="Proteomes" id="UP000054843">
    <property type="component" value="Unassembled WGS sequence"/>
</dbReference>
<organism evidence="1 2">
    <name type="scientific">Trichinella papuae</name>
    <dbReference type="NCBI Taxonomy" id="268474"/>
    <lineage>
        <taxon>Eukaryota</taxon>
        <taxon>Metazoa</taxon>
        <taxon>Ecdysozoa</taxon>
        <taxon>Nematoda</taxon>
        <taxon>Enoplea</taxon>
        <taxon>Dorylaimia</taxon>
        <taxon>Trichinellida</taxon>
        <taxon>Trichinellidae</taxon>
        <taxon>Trichinella</taxon>
    </lineage>
</organism>
<dbReference type="OrthoDB" id="5937121at2759"/>
<dbReference type="AlphaFoldDB" id="A0A0V1MI16"/>
<proteinExistence type="predicted"/>
<name>A0A0V1MI16_9BILA</name>
<gene>
    <name evidence="1" type="ORF">T10_8101</name>
</gene>
<reference evidence="1 2" key="1">
    <citation type="submission" date="2015-01" db="EMBL/GenBank/DDBJ databases">
        <title>Evolution of Trichinella species and genotypes.</title>
        <authorList>
            <person name="Korhonen P.K."/>
            <person name="Edoardo P."/>
            <person name="Giuseppe L.R."/>
            <person name="Gasser R.B."/>
        </authorList>
    </citation>
    <scope>NUCLEOTIDE SEQUENCE [LARGE SCALE GENOMIC DNA]</scope>
    <source>
        <strain evidence="1">ISS1980</strain>
    </source>
</reference>
<evidence type="ECO:0000313" key="2">
    <source>
        <dbReference type="Proteomes" id="UP000054843"/>
    </source>
</evidence>
<evidence type="ECO:0000313" key="1">
    <source>
        <dbReference type="EMBL" id="KRZ71247.1"/>
    </source>
</evidence>